<keyword evidence="8" id="KW-0406">Ion transport</keyword>
<feature type="domain" description="Cation/H+ exchanger transmembrane" evidence="12">
    <location>
        <begin position="57"/>
        <end position="458"/>
    </location>
</feature>
<dbReference type="AlphaFoldDB" id="A0A1Z4LY97"/>
<dbReference type="GO" id="GO:1902600">
    <property type="term" value="P:proton transmembrane transport"/>
    <property type="evidence" value="ECO:0007669"/>
    <property type="project" value="InterPro"/>
</dbReference>
<evidence type="ECO:0000256" key="10">
    <source>
        <dbReference type="ARBA" id="ARBA00023201"/>
    </source>
</evidence>
<name>A0A1Z4LY97_9CYAN</name>
<evidence type="ECO:0000259" key="12">
    <source>
        <dbReference type="Pfam" id="PF00999"/>
    </source>
</evidence>
<sequence>MLGAILTANSLELNVDLSITSLFYQLPNLLLALSDSGGEEKATIAALVGTAGIIFLFSVILGEICVRLKLPTVLGDLVAGMLLGGSVLGFIVFSSEGIEVNSALLSGLEFVTGASSAVVEQAYRFQMKDFLDASANIGLLALLFTTGLESDLKELIRVGTQATTVAITGVAVPFVLGTVVLIQFFGVATIPALFAGAALTATSIGITAKVLQDIGRLNSEEGQIILGAAILDDILGIIVLAVVLSLIQTGEIEITNIIYLLTSASLFVLGAVFLTKVFGSVFVSLINNIKNPAALMLLAIIFLNSCALLATAIGLEAILGAFAAGLVLGETEFQEKLQSLFEPFIFVYTTIFFVTIGAKVDLSVLNPTIAANQKGLIIAACLIVIAILGKIIAGFAVFTDKPINRLAIGTGMIPRGEVGLVFAGLGATTGALSNSLDAAIIIMVIVTTLIAPIMLRFVFPSSETEDSEEAVDRDCVPVSKFN</sequence>
<dbReference type="Pfam" id="PF00999">
    <property type="entry name" value="Na_H_Exchanger"/>
    <property type="match status" value="1"/>
</dbReference>
<feature type="transmembrane region" description="Helical" evidence="11">
    <location>
        <begin position="164"/>
        <end position="186"/>
    </location>
</feature>
<feature type="transmembrane region" description="Helical" evidence="11">
    <location>
        <begin position="192"/>
        <end position="212"/>
    </location>
</feature>
<dbReference type="InterPro" id="IPR006153">
    <property type="entry name" value="Cation/H_exchanger_TM"/>
</dbReference>
<evidence type="ECO:0000256" key="2">
    <source>
        <dbReference type="ARBA" id="ARBA00005551"/>
    </source>
</evidence>
<feature type="transmembrane region" description="Helical" evidence="11">
    <location>
        <begin position="376"/>
        <end position="398"/>
    </location>
</feature>
<keyword evidence="14" id="KW-1185">Reference proteome</keyword>
<evidence type="ECO:0000256" key="8">
    <source>
        <dbReference type="ARBA" id="ARBA00023065"/>
    </source>
</evidence>
<evidence type="ECO:0000256" key="6">
    <source>
        <dbReference type="ARBA" id="ARBA00022989"/>
    </source>
</evidence>
<keyword evidence="5 11" id="KW-0812">Transmembrane</keyword>
<feature type="transmembrane region" description="Helical" evidence="11">
    <location>
        <begin position="295"/>
        <end position="324"/>
    </location>
</feature>
<dbReference type="PANTHER" id="PTHR43562">
    <property type="entry name" value="NAPA-TYPE SODIUM/HYDROGEN ANTIPORTER"/>
    <property type="match status" value="1"/>
</dbReference>
<dbReference type="GO" id="GO:0016020">
    <property type="term" value="C:membrane"/>
    <property type="evidence" value="ECO:0007669"/>
    <property type="project" value="UniProtKB-SubCell"/>
</dbReference>
<keyword evidence="10" id="KW-0739">Sodium transport</keyword>
<evidence type="ECO:0000256" key="11">
    <source>
        <dbReference type="SAM" id="Phobius"/>
    </source>
</evidence>
<organism evidence="13 14">
    <name type="scientific">Calothrix parasitica NIES-267</name>
    <dbReference type="NCBI Taxonomy" id="1973488"/>
    <lineage>
        <taxon>Bacteria</taxon>
        <taxon>Bacillati</taxon>
        <taxon>Cyanobacteriota</taxon>
        <taxon>Cyanophyceae</taxon>
        <taxon>Nostocales</taxon>
        <taxon>Calotrichaceae</taxon>
        <taxon>Calothrix</taxon>
    </lineage>
</organism>
<feature type="transmembrane region" description="Helical" evidence="11">
    <location>
        <begin position="438"/>
        <end position="459"/>
    </location>
</feature>
<dbReference type="InterPro" id="IPR038770">
    <property type="entry name" value="Na+/solute_symporter_sf"/>
</dbReference>
<keyword evidence="6 11" id="KW-1133">Transmembrane helix</keyword>
<dbReference type="GO" id="GO:0006814">
    <property type="term" value="P:sodium ion transport"/>
    <property type="evidence" value="ECO:0007669"/>
    <property type="project" value="UniProtKB-KW"/>
</dbReference>
<dbReference type="Proteomes" id="UP000218418">
    <property type="component" value="Chromosome"/>
</dbReference>
<evidence type="ECO:0000256" key="1">
    <source>
        <dbReference type="ARBA" id="ARBA00004141"/>
    </source>
</evidence>
<dbReference type="PANTHER" id="PTHR43562:SF3">
    <property type="entry name" value="SODIUM ION_PROTON EXCHANGER (EUROFUNG)"/>
    <property type="match status" value="1"/>
</dbReference>
<dbReference type="OrthoDB" id="9793589at2"/>
<evidence type="ECO:0000313" key="14">
    <source>
        <dbReference type="Proteomes" id="UP000218418"/>
    </source>
</evidence>
<evidence type="ECO:0000256" key="4">
    <source>
        <dbReference type="ARBA" id="ARBA00022449"/>
    </source>
</evidence>
<evidence type="ECO:0000256" key="5">
    <source>
        <dbReference type="ARBA" id="ARBA00022692"/>
    </source>
</evidence>
<feature type="transmembrane region" description="Helical" evidence="11">
    <location>
        <begin position="344"/>
        <end position="364"/>
    </location>
</feature>
<keyword evidence="9 11" id="KW-0472">Membrane</keyword>
<proteinExistence type="inferred from homology"/>
<evidence type="ECO:0000256" key="3">
    <source>
        <dbReference type="ARBA" id="ARBA00022448"/>
    </source>
</evidence>
<comment type="similarity">
    <text evidence="2">Belongs to the monovalent cation:proton antiporter 2 (CPA2) transporter (TC 2.A.37) family.</text>
</comment>
<feature type="transmembrane region" description="Helical" evidence="11">
    <location>
        <begin position="73"/>
        <end position="93"/>
    </location>
</feature>
<evidence type="ECO:0000256" key="9">
    <source>
        <dbReference type="ARBA" id="ARBA00023136"/>
    </source>
</evidence>
<protein>
    <submittedName>
        <fullName evidence="13">Putative Na+/H+ antiporter</fullName>
    </submittedName>
</protein>
<accession>A0A1Z4LY97</accession>
<dbReference type="GO" id="GO:0015297">
    <property type="term" value="F:antiporter activity"/>
    <property type="evidence" value="ECO:0007669"/>
    <property type="project" value="UniProtKB-KW"/>
</dbReference>
<evidence type="ECO:0000256" key="7">
    <source>
        <dbReference type="ARBA" id="ARBA00023053"/>
    </source>
</evidence>
<keyword evidence="7" id="KW-0915">Sodium</keyword>
<keyword evidence="3" id="KW-0813">Transport</keyword>
<comment type="subcellular location">
    <subcellularLocation>
        <location evidence="1">Membrane</location>
        <topology evidence="1">Multi-pass membrane protein</topology>
    </subcellularLocation>
</comment>
<dbReference type="EMBL" id="AP018227">
    <property type="protein sequence ID" value="BAY86204.1"/>
    <property type="molecule type" value="Genomic_DNA"/>
</dbReference>
<reference evidence="13 14" key="1">
    <citation type="submission" date="2017-06" db="EMBL/GenBank/DDBJ databases">
        <title>Genome sequencing of cyanobaciteial culture collection at National Institute for Environmental Studies (NIES).</title>
        <authorList>
            <person name="Hirose Y."/>
            <person name="Shimura Y."/>
            <person name="Fujisawa T."/>
            <person name="Nakamura Y."/>
            <person name="Kawachi M."/>
        </authorList>
    </citation>
    <scope>NUCLEOTIDE SEQUENCE [LARGE SCALE GENOMIC DNA]</scope>
    <source>
        <strain evidence="13 14">NIES-267</strain>
    </source>
</reference>
<feature type="transmembrane region" description="Helical" evidence="11">
    <location>
        <begin position="224"/>
        <end position="247"/>
    </location>
</feature>
<evidence type="ECO:0000313" key="13">
    <source>
        <dbReference type="EMBL" id="BAY86204.1"/>
    </source>
</evidence>
<keyword evidence="4" id="KW-0050">Antiport</keyword>
<dbReference type="Gene3D" id="1.20.1530.20">
    <property type="match status" value="1"/>
</dbReference>
<gene>
    <name evidence="13" type="ORF">NIES267_57100</name>
</gene>
<feature type="transmembrane region" description="Helical" evidence="11">
    <location>
        <begin position="259"/>
        <end position="283"/>
    </location>
</feature>
<feature type="transmembrane region" description="Helical" evidence="11">
    <location>
        <begin position="42"/>
        <end position="61"/>
    </location>
</feature>